<evidence type="ECO:0000256" key="1">
    <source>
        <dbReference type="ARBA" id="ARBA00022512"/>
    </source>
</evidence>
<comment type="caution">
    <text evidence="8">The sequence shown here is derived from an EMBL/GenBank/DDBJ whole genome shotgun (WGS) entry which is preliminary data.</text>
</comment>
<sequence>MRKGDNMNRFSRKFAATLVSLAMAGTLCIAGAVTVSGVAWAAHPKYVPQGGQSKDPWDEKAPKTGTITILKCEKKKADDQDTSQTQCPAGFKPLKGAKFTLTKVTSVKEGNENVTLDLSKFESWQKIAKLVSKLNNHTIKENGDEITLGTTKSGDGQNVFESAETGEDGQVKFENKALGLYKVEETQVPTGYMVSDTKSFYMTLPLPEYTTTGEGDNVKTSVKYNYNPTVYPKNMSTSDSIEKVYDKAKFASVKDKVPFTITAKVNKFKSEKTLTSEDLQGYKVFDDAPTAAFKTIDKTVVKSVKINGEEVTNDDTTTYYKVEEPIANSTQENYKNDDANENQRGLVAGHTRILVKFEKAGLEKIAGAINACKNNGDTVNVEVNLEFELSDTYKNTKVTNGSVAENDKSQDEIVNKSGFFPAHEKSEKAPSPIIPDGEKSNATIDFGFLQVHKYYMNGNTKTDLAGAKFRIFADKDKAKACAKGLADLTKKASEIPECEAASTLADAPKDSQAGATTDLKTTAATDAKGNFTTPYKVRAKDTVYLVEVEAPQGYALSPEVHEVTVQKDSATPEEFEDLPLSSKGSKDGKTYFWFNLPATGAAGVLIFALAGIGLISASVILYIKNRKEEEQKTA</sequence>
<keyword evidence="5" id="KW-0812">Transmembrane</keyword>
<accession>A0A135Z6Q7</accession>
<keyword evidence="4" id="KW-0572">Peptidoglycan-anchor</keyword>
<dbReference type="EMBL" id="LSRC01000026">
    <property type="protein sequence ID" value="KXI17314.1"/>
    <property type="molecule type" value="Genomic_DNA"/>
</dbReference>
<keyword evidence="1" id="KW-0134">Cell wall</keyword>
<dbReference type="InterPro" id="IPR048052">
    <property type="entry name" value="FM1-like"/>
</dbReference>
<dbReference type="GO" id="GO:0005975">
    <property type="term" value="P:carbohydrate metabolic process"/>
    <property type="evidence" value="ECO:0007669"/>
    <property type="project" value="UniProtKB-ARBA"/>
</dbReference>
<evidence type="ECO:0000259" key="7">
    <source>
        <dbReference type="Pfam" id="PF17802"/>
    </source>
</evidence>
<evidence type="ECO:0000259" key="6">
    <source>
        <dbReference type="Pfam" id="PF00746"/>
    </source>
</evidence>
<dbReference type="InterPro" id="IPR019931">
    <property type="entry name" value="LPXTG_anchor"/>
</dbReference>
<feature type="domain" description="Gram-positive cocci surface proteins LPxTG" evidence="6">
    <location>
        <begin position="596"/>
        <end position="630"/>
    </location>
</feature>
<feature type="domain" description="SpaA-like prealbumin fold" evidence="7">
    <location>
        <begin position="457"/>
        <end position="571"/>
    </location>
</feature>
<keyword evidence="5" id="KW-0472">Membrane</keyword>
<name>A0A135Z6Q7_GARVA</name>
<dbReference type="Proteomes" id="UP000070505">
    <property type="component" value="Unassembled WGS sequence"/>
</dbReference>
<dbReference type="InterPro" id="IPR041033">
    <property type="entry name" value="SpaA_PFL_dom_1"/>
</dbReference>
<protein>
    <submittedName>
        <fullName evidence="8">LPXTG-motif protein cell wall anchor domain protein</fullName>
    </submittedName>
</protein>
<proteinExistence type="predicted"/>
<keyword evidence="2" id="KW-0964">Secreted</keyword>
<evidence type="ECO:0000256" key="2">
    <source>
        <dbReference type="ARBA" id="ARBA00022525"/>
    </source>
</evidence>
<keyword evidence="3" id="KW-0732">Signal</keyword>
<evidence type="ECO:0000256" key="3">
    <source>
        <dbReference type="ARBA" id="ARBA00022729"/>
    </source>
</evidence>
<dbReference type="Gene3D" id="2.60.40.10">
    <property type="entry name" value="Immunoglobulins"/>
    <property type="match status" value="2"/>
</dbReference>
<reference evidence="8 9" key="1">
    <citation type="submission" date="2016-02" db="EMBL/GenBank/DDBJ databases">
        <authorList>
            <person name="Wen L."/>
            <person name="He K."/>
            <person name="Yang H."/>
        </authorList>
    </citation>
    <scope>NUCLEOTIDE SEQUENCE [LARGE SCALE GENOMIC DNA]</scope>
    <source>
        <strain evidence="8 9">CMW7778B</strain>
    </source>
</reference>
<keyword evidence="5" id="KW-1133">Transmembrane helix</keyword>
<feature type="domain" description="SpaA-like prealbumin fold" evidence="7">
    <location>
        <begin position="92"/>
        <end position="202"/>
    </location>
</feature>
<gene>
    <name evidence="8" type="ORF">HMPREF3230_00668</name>
</gene>
<dbReference type="AlphaFoldDB" id="A0A135Z6Q7"/>
<organism evidence="8 9">
    <name type="scientific">Gardnerella vaginalis</name>
    <dbReference type="NCBI Taxonomy" id="2702"/>
    <lineage>
        <taxon>Bacteria</taxon>
        <taxon>Bacillati</taxon>
        <taxon>Actinomycetota</taxon>
        <taxon>Actinomycetes</taxon>
        <taxon>Bifidobacteriales</taxon>
        <taxon>Bifidobacteriaceae</taxon>
        <taxon>Gardnerella</taxon>
    </lineage>
</organism>
<dbReference type="Pfam" id="PF17802">
    <property type="entry name" value="SpaA"/>
    <property type="match status" value="2"/>
</dbReference>
<dbReference type="NCBIfam" id="NF033902">
    <property type="entry name" value="iso_D2_wall_anc"/>
    <property type="match status" value="1"/>
</dbReference>
<evidence type="ECO:0000256" key="4">
    <source>
        <dbReference type="ARBA" id="ARBA00023088"/>
    </source>
</evidence>
<dbReference type="PATRIC" id="fig|2702.101.peg.650"/>
<feature type="transmembrane region" description="Helical" evidence="5">
    <location>
        <begin position="591"/>
        <end position="623"/>
    </location>
</feature>
<dbReference type="InterPro" id="IPR013783">
    <property type="entry name" value="Ig-like_fold"/>
</dbReference>
<evidence type="ECO:0000313" key="8">
    <source>
        <dbReference type="EMBL" id="KXI17314.1"/>
    </source>
</evidence>
<evidence type="ECO:0000256" key="5">
    <source>
        <dbReference type="SAM" id="Phobius"/>
    </source>
</evidence>
<dbReference type="Pfam" id="PF00746">
    <property type="entry name" value="Gram_pos_anchor"/>
    <property type="match status" value="1"/>
</dbReference>
<evidence type="ECO:0000313" key="9">
    <source>
        <dbReference type="Proteomes" id="UP000070505"/>
    </source>
</evidence>
<dbReference type="NCBIfam" id="TIGR01167">
    <property type="entry name" value="LPXTG_anchor"/>
    <property type="match status" value="1"/>
</dbReference>